<gene>
    <name evidence="2" type="ORF">VICG_00062</name>
</gene>
<comment type="function">
    <text evidence="1">Required for correct functioning of the GINS complex, a complex that plays an essential role in the initiation of DNA replication, and progression of DNA replication forks. GINS complex seems to bind preferentially to single-stranded DNA.</text>
</comment>
<dbReference type="RefSeq" id="XP_007603515.1">
    <property type="nucleotide sequence ID" value="XM_007603453.1"/>
</dbReference>
<dbReference type="OMA" id="FPFINFM"/>
<keyword evidence="1" id="KW-0235">DNA replication</keyword>
<dbReference type="GO" id="GO:0000811">
    <property type="term" value="C:GINS complex"/>
    <property type="evidence" value="ECO:0007669"/>
    <property type="project" value="UniProtKB-UniRule"/>
</dbReference>
<protein>
    <recommendedName>
        <fullName evidence="1">DNA replication complex GINS protein PSF1</fullName>
    </recommendedName>
</protein>
<dbReference type="PANTHER" id="PTHR12914">
    <property type="entry name" value="PARTNER OF SLD5"/>
    <property type="match status" value="1"/>
</dbReference>
<dbReference type="VEuPathDB" id="MicrosporidiaDB:VICG_00062"/>
<dbReference type="GO" id="GO:1902983">
    <property type="term" value="P:DNA strand elongation involved in mitotic DNA replication"/>
    <property type="evidence" value="ECO:0007669"/>
    <property type="project" value="TreeGrafter"/>
</dbReference>
<dbReference type="Proteomes" id="UP000011082">
    <property type="component" value="Unassembled WGS sequence"/>
</dbReference>
<dbReference type="InterPro" id="IPR036224">
    <property type="entry name" value="GINS_bundle-like_dom_sf"/>
</dbReference>
<dbReference type="PANTHER" id="PTHR12914:SF2">
    <property type="entry name" value="DNA REPLICATION COMPLEX GINS PROTEIN PSF1"/>
    <property type="match status" value="1"/>
</dbReference>
<reference evidence="3" key="1">
    <citation type="submission" date="2011-05" db="EMBL/GenBank/DDBJ databases">
        <title>The genome sequence of Vittaforma corneae strain ATCC 50505.</title>
        <authorList>
            <consortium name="The Broad Institute Genome Sequencing Platform"/>
            <person name="Cuomo C."/>
            <person name="Didier E."/>
            <person name="Bowers L."/>
            <person name="Young S.K."/>
            <person name="Zeng Q."/>
            <person name="Gargeya S."/>
            <person name="Fitzgerald M."/>
            <person name="Haas B."/>
            <person name="Abouelleil A."/>
            <person name="Alvarado L."/>
            <person name="Arachchi H.M."/>
            <person name="Berlin A."/>
            <person name="Chapman S.B."/>
            <person name="Gearin G."/>
            <person name="Goldberg J."/>
            <person name="Griggs A."/>
            <person name="Gujja S."/>
            <person name="Hansen M."/>
            <person name="Heiman D."/>
            <person name="Howarth C."/>
            <person name="Larimer J."/>
            <person name="Lui A."/>
            <person name="MacDonald P.J.P."/>
            <person name="McCowen C."/>
            <person name="Montmayeur A."/>
            <person name="Murphy C."/>
            <person name="Neiman D."/>
            <person name="Pearson M."/>
            <person name="Priest M."/>
            <person name="Roberts A."/>
            <person name="Saif S."/>
            <person name="Shea T."/>
            <person name="Sisk P."/>
            <person name="Stolte C."/>
            <person name="Sykes S."/>
            <person name="Wortman J."/>
            <person name="Nusbaum C."/>
            <person name="Birren B."/>
        </authorList>
    </citation>
    <scope>NUCLEOTIDE SEQUENCE [LARGE SCALE GENOMIC DNA]</scope>
    <source>
        <strain evidence="3">ATCC 50505</strain>
    </source>
</reference>
<organism evidence="2 3">
    <name type="scientific">Vittaforma corneae (strain ATCC 50505)</name>
    <name type="common">Microsporidian parasite</name>
    <name type="synonym">Nosema corneum</name>
    <dbReference type="NCBI Taxonomy" id="993615"/>
    <lineage>
        <taxon>Eukaryota</taxon>
        <taxon>Fungi</taxon>
        <taxon>Fungi incertae sedis</taxon>
        <taxon>Microsporidia</taxon>
        <taxon>Nosematidae</taxon>
        <taxon>Vittaforma</taxon>
    </lineage>
</organism>
<comment type="subcellular location">
    <subcellularLocation>
        <location evidence="1">Nucleus</location>
    </subcellularLocation>
</comment>
<dbReference type="STRING" id="993615.L2GR02"/>
<name>L2GR02_VITCO</name>
<evidence type="ECO:0000256" key="1">
    <source>
        <dbReference type="RuleBase" id="RU368085"/>
    </source>
</evidence>
<accession>L2GR02</accession>
<proteinExistence type="inferred from homology"/>
<evidence type="ECO:0000313" key="2">
    <source>
        <dbReference type="EMBL" id="ELA42747.1"/>
    </source>
</evidence>
<dbReference type="SUPFAM" id="SSF158573">
    <property type="entry name" value="GINS helical bundle-like"/>
    <property type="match status" value="1"/>
</dbReference>
<dbReference type="InterPro" id="IPR005339">
    <property type="entry name" value="GINS_Psf1"/>
</dbReference>
<dbReference type="Gene3D" id="1.20.58.1030">
    <property type="match status" value="1"/>
</dbReference>
<dbReference type="OrthoDB" id="10252587at2759"/>
<comment type="similarity">
    <text evidence="1">Belongs to the GINS1/PSF1 family.</text>
</comment>
<sequence>MLSEGTCKDLLDEIKHNQFKKFNTAEVASLEREMAIVQSKIDDIKLRAEVNEITESLSINFALLKAYKDRLERIHKTYKLFRLKRIQDSYFSKENVVEFLAPHELEFYKNFSDAVGEYLADFKHLALTDRHPPLDFFVQILALEDCGVVLCGDEFVELKKDRIYFLKKSDIAHLLTKKLVKVI</sequence>
<keyword evidence="1" id="KW-0539">Nucleus</keyword>
<dbReference type="InParanoid" id="L2GR02"/>
<dbReference type="HOGENOM" id="CLU_105494_0_0_1"/>
<dbReference type="AlphaFoldDB" id="L2GR02"/>
<evidence type="ECO:0000313" key="3">
    <source>
        <dbReference type="Proteomes" id="UP000011082"/>
    </source>
</evidence>
<keyword evidence="3" id="KW-1185">Reference proteome</keyword>
<comment type="subunit">
    <text evidence="1">Component of the GINS complex.</text>
</comment>
<dbReference type="EMBL" id="JH370130">
    <property type="protein sequence ID" value="ELA42747.1"/>
    <property type="molecule type" value="Genomic_DNA"/>
</dbReference>
<dbReference type="GeneID" id="19880780"/>